<dbReference type="SUPFAM" id="SSF46689">
    <property type="entry name" value="Homeodomain-like"/>
    <property type="match status" value="1"/>
</dbReference>
<feature type="domain" description="Sugar-binding" evidence="5">
    <location>
        <begin position="61"/>
        <end position="315"/>
    </location>
</feature>
<dbReference type="OrthoDB" id="186585at2"/>
<evidence type="ECO:0000313" key="7">
    <source>
        <dbReference type="EMBL" id="SPD88802.1"/>
    </source>
</evidence>
<dbReference type="SUPFAM" id="SSF100950">
    <property type="entry name" value="NagB/RpiA/CoA transferase-like"/>
    <property type="match status" value="1"/>
</dbReference>
<keyword evidence="2" id="KW-0805">Transcription regulation</keyword>
<evidence type="ECO:0000259" key="6">
    <source>
        <dbReference type="Pfam" id="PF12802"/>
    </source>
</evidence>
<dbReference type="EMBL" id="LT985188">
    <property type="protein sequence ID" value="SPD88802.1"/>
    <property type="molecule type" value="Genomic_DNA"/>
</dbReference>
<feature type="domain" description="HTH marR-type" evidence="6">
    <location>
        <begin position="16"/>
        <end position="53"/>
    </location>
</feature>
<dbReference type="InterPro" id="IPR000835">
    <property type="entry name" value="HTH_MarR-typ"/>
</dbReference>
<evidence type="ECO:0000256" key="1">
    <source>
        <dbReference type="ARBA" id="ARBA00010466"/>
    </source>
</evidence>
<dbReference type="Pfam" id="PF12802">
    <property type="entry name" value="MarR_2"/>
    <property type="match status" value="1"/>
</dbReference>
<dbReference type="Gene3D" id="3.40.50.1360">
    <property type="match status" value="1"/>
</dbReference>
<evidence type="ECO:0000256" key="2">
    <source>
        <dbReference type="ARBA" id="ARBA00023015"/>
    </source>
</evidence>
<proteinExistence type="inferred from homology"/>
<dbReference type="InterPro" id="IPR037171">
    <property type="entry name" value="NagB/RpiA_transferase-like"/>
</dbReference>
<name>A0A2N9JMJ0_9ACTN</name>
<dbReference type="InterPro" id="IPR051054">
    <property type="entry name" value="SorC_transcr_regulators"/>
</dbReference>
<sequence length="321" mass="33278">MAAGRSLDTLVRAARLYYEDGLSQGEVARRLGLSGATVSRVLAQAREQGIVEVLIHDPRSPVQRVHEIEQQLIERFGLADARVGVASADTGALRLVGRLAADLFGERLGAMRTVGLSWGTTLEAFVAEVPHRVVPFIKVLPLTGGNPGLDTASAGGTLVQALARRCGVSAGRLIAPAVVESPHTKAVLTSESGIKAALEVAATVDHAFVGIGTIGVRSSVTIVEDMRLNDAELAAFLAQKPAGDILGRFFDDSGVELGAPTSERIIGVTLDDLRSVPCVVGLAAGQEKARGVLGGLRTGVVNVLVVDLPLAQAVLQRGAAG</sequence>
<dbReference type="GO" id="GO:0003677">
    <property type="term" value="F:DNA binding"/>
    <property type="evidence" value="ECO:0007669"/>
    <property type="project" value="UniProtKB-KW"/>
</dbReference>
<dbReference type="GO" id="GO:0003700">
    <property type="term" value="F:DNA-binding transcription factor activity"/>
    <property type="evidence" value="ECO:0007669"/>
    <property type="project" value="InterPro"/>
</dbReference>
<evidence type="ECO:0000256" key="4">
    <source>
        <dbReference type="ARBA" id="ARBA00023163"/>
    </source>
</evidence>
<dbReference type="Pfam" id="PF04198">
    <property type="entry name" value="Sugar-bind"/>
    <property type="match status" value="1"/>
</dbReference>
<dbReference type="GO" id="GO:0030246">
    <property type="term" value="F:carbohydrate binding"/>
    <property type="evidence" value="ECO:0007669"/>
    <property type="project" value="InterPro"/>
</dbReference>
<dbReference type="AlphaFoldDB" id="A0A2N9JMJ0"/>
<dbReference type="PANTHER" id="PTHR34294">
    <property type="entry name" value="TRANSCRIPTIONAL REGULATOR-RELATED"/>
    <property type="match status" value="1"/>
</dbReference>
<dbReference type="PANTHER" id="PTHR34294:SF1">
    <property type="entry name" value="TRANSCRIPTIONAL REGULATOR LSRR"/>
    <property type="match status" value="1"/>
</dbReference>
<dbReference type="InterPro" id="IPR009057">
    <property type="entry name" value="Homeodomain-like_sf"/>
</dbReference>
<dbReference type="KEGG" id="mgg:MPLG2_3772"/>
<gene>
    <name evidence="7" type="ORF">MPLG2_3772</name>
</gene>
<evidence type="ECO:0000256" key="3">
    <source>
        <dbReference type="ARBA" id="ARBA00023125"/>
    </source>
</evidence>
<organism evidence="7 8">
    <name type="scientific">Micropruina glycogenica</name>
    <dbReference type="NCBI Taxonomy" id="75385"/>
    <lineage>
        <taxon>Bacteria</taxon>
        <taxon>Bacillati</taxon>
        <taxon>Actinomycetota</taxon>
        <taxon>Actinomycetes</taxon>
        <taxon>Propionibacteriales</taxon>
        <taxon>Nocardioidaceae</taxon>
        <taxon>Micropruina</taxon>
    </lineage>
</organism>
<evidence type="ECO:0000313" key="8">
    <source>
        <dbReference type="Proteomes" id="UP000238164"/>
    </source>
</evidence>
<protein>
    <submittedName>
        <fullName evidence="7">Transcriptional regulator with sigma factor-related N-terminal domain</fullName>
    </submittedName>
</protein>
<keyword evidence="8" id="KW-1185">Reference proteome</keyword>
<reference evidence="7 8" key="1">
    <citation type="submission" date="2018-02" db="EMBL/GenBank/DDBJ databases">
        <authorList>
            <person name="Cohen D.B."/>
            <person name="Kent A.D."/>
        </authorList>
    </citation>
    <scope>NUCLEOTIDE SEQUENCE [LARGE SCALE GENOMIC DNA]</scope>
    <source>
        <strain evidence="7">1</strain>
    </source>
</reference>
<dbReference type="Gene3D" id="1.10.10.10">
    <property type="entry name" value="Winged helix-like DNA-binding domain superfamily/Winged helix DNA-binding domain"/>
    <property type="match status" value="1"/>
</dbReference>
<comment type="similarity">
    <text evidence="1">Belongs to the SorC transcriptional regulatory family.</text>
</comment>
<keyword evidence="4" id="KW-0804">Transcription</keyword>
<dbReference type="Proteomes" id="UP000238164">
    <property type="component" value="Chromosome 1"/>
</dbReference>
<keyword evidence="3" id="KW-0238">DNA-binding</keyword>
<dbReference type="InterPro" id="IPR036388">
    <property type="entry name" value="WH-like_DNA-bd_sf"/>
</dbReference>
<dbReference type="RefSeq" id="WP_105187230.1">
    <property type="nucleotide sequence ID" value="NZ_BAAAGO010000037.1"/>
</dbReference>
<evidence type="ECO:0000259" key="5">
    <source>
        <dbReference type="Pfam" id="PF04198"/>
    </source>
</evidence>
<dbReference type="InterPro" id="IPR007324">
    <property type="entry name" value="Sugar-bd_dom_put"/>
</dbReference>
<accession>A0A2N9JMJ0</accession>